<dbReference type="InterPro" id="IPR042295">
    <property type="entry name" value="NarX-like_N_sf"/>
</dbReference>
<evidence type="ECO:0000259" key="17">
    <source>
        <dbReference type="PROSITE" id="PS50109"/>
    </source>
</evidence>
<feature type="coiled-coil region" evidence="15">
    <location>
        <begin position="225"/>
        <end position="252"/>
    </location>
</feature>
<dbReference type="NCBIfam" id="NF008184">
    <property type="entry name" value="PRK10935.1"/>
    <property type="match status" value="1"/>
</dbReference>
<keyword evidence="11 16" id="KW-1133">Transmembrane helix</keyword>
<evidence type="ECO:0000256" key="13">
    <source>
        <dbReference type="ARBA" id="ARBA00023136"/>
    </source>
</evidence>
<accession>A0ABT5QYT0</accession>
<evidence type="ECO:0000256" key="8">
    <source>
        <dbReference type="ARBA" id="ARBA00022741"/>
    </source>
</evidence>
<keyword evidence="12 14" id="KW-0902">Two-component regulatory system</keyword>
<comment type="subcellular location">
    <subcellularLocation>
        <location evidence="2">Cell inner membrane</location>
        <topology evidence="2">Multi-pass membrane protein</topology>
    </subcellularLocation>
</comment>
<protein>
    <recommendedName>
        <fullName evidence="14">Sensor protein</fullName>
        <ecNumber evidence="14">2.7.13.3</ecNumber>
    </recommendedName>
</protein>
<feature type="domain" description="Histidine kinase" evidence="17">
    <location>
        <begin position="377"/>
        <end position="567"/>
    </location>
</feature>
<dbReference type="EC" id="2.7.13.3" evidence="14"/>
<keyword evidence="20" id="KW-1185">Reference proteome</keyword>
<keyword evidence="8 14" id="KW-0547">Nucleotide-binding</keyword>
<evidence type="ECO:0000256" key="7">
    <source>
        <dbReference type="ARBA" id="ARBA00022692"/>
    </source>
</evidence>
<evidence type="ECO:0000256" key="5">
    <source>
        <dbReference type="ARBA" id="ARBA00022553"/>
    </source>
</evidence>
<dbReference type="SUPFAM" id="SSF55874">
    <property type="entry name" value="ATPase domain of HSP90 chaperone/DNA topoisomerase II/histidine kinase"/>
    <property type="match status" value="1"/>
</dbReference>
<dbReference type="Gene3D" id="6.10.340.10">
    <property type="match status" value="1"/>
</dbReference>
<feature type="domain" description="HAMP" evidence="18">
    <location>
        <begin position="181"/>
        <end position="233"/>
    </location>
</feature>
<dbReference type="InterPro" id="IPR011712">
    <property type="entry name" value="Sig_transdc_His_kin_sub3_dim/P"/>
</dbReference>
<organism evidence="19 20">
    <name type="scientific">Enterovibrio gelatinilyticus</name>
    <dbReference type="NCBI Taxonomy" id="2899819"/>
    <lineage>
        <taxon>Bacteria</taxon>
        <taxon>Pseudomonadati</taxon>
        <taxon>Pseudomonadota</taxon>
        <taxon>Gammaproteobacteria</taxon>
        <taxon>Vibrionales</taxon>
        <taxon>Vibrionaceae</taxon>
        <taxon>Enterovibrio</taxon>
    </lineage>
</organism>
<dbReference type="PIRSF" id="PIRSF003167">
    <property type="entry name" value="STHK_NarX/NarQ"/>
    <property type="match status" value="1"/>
</dbReference>
<evidence type="ECO:0000256" key="12">
    <source>
        <dbReference type="ARBA" id="ARBA00023012"/>
    </source>
</evidence>
<dbReference type="Pfam" id="PF07730">
    <property type="entry name" value="HisKA_3"/>
    <property type="match status" value="1"/>
</dbReference>
<keyword evidence="4 14" id="KW-0997">Cell inner membrane</keyword>
<comment type="caution">
    <text evidence="19">The sequence shown here is derived from an EMBL/GenBank/DDBJ whole genome shotgun (WGS) entry which is preliminary data.</text>
</comment>
<dbReference type="CDD" id="cd22899">
    <property type="entry name" value="NarQ_sensor"/>
    <property type="match status" value="1"/>
</dbReference>
<evidence type="ECO:0000256" key="9">
    <source>
        <dbReference type="ARBA" id="ARBA00022777"/>
    </source>
</evidence>
<comment type="catalytic activity">
    <reaction evidence="1 14">
        <text>ATP + protein L-histidine = ADP + protein N-phospho-L-histidine.</text>
        <dbReference type="EC" id="2.7.13.3"/>
    </reaction>
</comment>
<evidence type="ECO:0000256" key="15">
    <source>
        <dbReference type="SAM" id="Coils"/>
    </source>
</evidence>
<keyword evidence="3 14" id="KW-1003">Cell membrane</keyword>
<dbReference type="CDD" id="cd06225">
    <property type="entry name" value="HAMP"/>
    <property type="match status" value="1"/>
</dbReference>
<dbReference type="Pfam" id="PF00672">
    <property type="entry name" value="HAMP"/>
    <property type="match status" value="1"/>
</dbReference>
<dbReference type="PROSITE" id="PS50109">
    <property type="entry name" value="HIS_KIN"/>
    <property type="match status" value="1"/>
</dbReference>
<dbReference type="SMART" id="SM00387">
    <property type="entry name" value="HATPase_c"/>
    <property type="match status" value="1"/>
</dbReference>
<dbReference type="PANTHER" id="PTHR24421">
    <property type="entry name" value="NITRATE/NITRITE SENSOR PROTEIN NARX-RELATED"/>
    <property type="match status" value="1"/>
</dbReference>
<dbReference type="InterPro" id="IPR036890">
    <property type="entry name" value="HATPase_C_sf"/>
</dbReference>
<dbReference type="InterPro" id="IPR050482">
    <property type="entry name" value="Sensor_HK_TwoCompSys"/>
</dbReference>
<evidence type="ECO:0000256" key="1">
    <source>
        <dbReference type="ARBA" id="ARBA00000085"/>
    </source>
</evidence>
<dbReference type="SMART" id="SM00304">
    <property type="entry name" value="HAMP"/>
    <property type="match status" value="1"/>
</dbReference>
<dbReference type="Proteomes" id="UP001149400">
    <property type="component" value="Unassembled WGS sequence"/>
</dbReference>
<keyword evidence="10 14" id="KW-0067">ATP-binding</keyword>
<evidence type="ECO:0000256" key="10">
    <source>
        <dbReference type="ARBA" id="ARBA00022840"/>
    </source>
</evidence>
<dbReference type="CDD" id="cd16917">
    <property type="entry name" value="HATPase_UhpB-NarQ-NarX-like"/>
    <property type="match status" value="1"/>
</dbReference>
<dbReference type="PANTHER" id="PTHR24421:SF10">
    <property type="entry name" value="NITRATE_NITRITE SENSOR PROTEIN NARQ"/>
    <property type="match status" value="1"/>
</dbReference>
<gene>
    <name evidence="19" type="primary">narQ</name>
    <name evidence="19" type="ORF">LRP50_08060</name>
</gene>
<dbReference type="EMBL" id="JAJUBC010000007">
    <property type="protein sequence ID" value="MDD1793080.1"/>
    <property type="molecule type" value="Genomic_DNA"/>
</dbReference>
<evidence type="ECO:0000256" key="14">
    <source>
        <dbReference type="PIRNR" id="PIRNR003167"/>
    </source>
</evidence>
<evidence type="ECO:0000256" key="3">
    <source>
        <dbReference type="ARBA" id="ARBA00022475"/>
    </source>
</evidence>
<proteinExistence type="predicted"/>
<feature type="transmembrane region" description="Helical" evidence="16">
    <location>
        <begin position="154"/>
        <end position="176"/>
    </location>
</feature>
<dbReference type="InterPro" id="IPR005467">
    <property type="entry name" value="His_kinase_dom"/>
</dbReference>
<name>A0ABT5QYT0_9GAMM</name>
<keyword evidence="15" id="KW-0175">Coiled coil</keyword>
<keyword evidence="6 14" id="KW-0808">Transferase</keyword>
<dbReference type="PROSITE" id="PS50885">
    <property type="entry name" value="HAMP"/>
    <property type="match status" value="1"/>
</dbReference>
<keyword evidence="7 16" id="KW-0812">Transmembrane</keyword>
<dbReference type="GO" id="GO:0004673">
    <property type="term" value="F:protein histidine kinase activity"/>
    <property type="evidence" value="ECO:0007669"/>
    <property type="project" value="UniProtKB-EC"/>
</dbReference>
<evidence type="ECO:0000256" key="4">
    <source>
        <dbReference type="ARBA" id="ARBA00022519"/>
    </source>
</evidence>
<dbReference type="Pfam" id="PF02518">
    <property type="entry name" value="HATPase_c"/>
    <property type="match status" value="1"/>
</dbReference>
<dbReference type="InterPro" id="IPR003594">
    <property type="entry name" value="HATPase_dom"/>
</dbReference>
<dbReference type="SUPFAM" id="SSF158472">
    <property type="entry name" value="HAMP domain-like"/>
    <property type="match status" value="1"/>
</dbReference>
<dbReference type="RefSeq" id="WP_274163949.1">
    <property type="nucleotide sequence ID" value="NZ_JAJUBC010000007.1"/>
</dbReference>
<evidence type="ECO:0000313" key="19">
    <source>
        <dbReference type="EMBL" id="MDD1793080.1"/>
    </source>
</evidence>
<keyword evidence="9 14" id="KW-0418">Kinase</keyword>
<feature type="transmembrane region" description="Helical" evidence="16">
    <location>
        <begin position="21"/>
        <end position="41"/>
    </location>
</feature>
<keyword evidence="13 14" id="KW-0472">Membrane</keyword>
<dbReference type="Gene3D" id="1.20.5.1930">
    <property type="match status" value="1"/>
</dbReference>
<reference evidence="19" key="1">
    <citation type="submission" date="2021-12" db="EMBL/GenBank/DDBJ databases">
        <title>Enterovibrio ZSDZ35 sp. nov. and Enterovibrio ZSDZ42 sp. nov., isolated from coastal seawater in Qingdao.</title>
        <authorList>
            <person name="Zhang P."/>
        </authorList>
    </citation>
    <scope>NUCLEOTIDE SEQUENCE</scope>
    <source>
        <strain evidence="19">ZSDZ42</strain>
    </source>
</reference>
<sequence>MTNSNKEIEVKQSVTTTVARALLVILLLAVLITGFSIITLASSLNDASAINTAGSLRMQSYRVAYDIVVDSPLLPEHVQSFEYSLLSPELLLLDNPAVPTSIRQQYDELITRWMQLRPELLGSDRAFYLEQVGLFVNNIDRFVFELQKHSEDKLQALAISGSIGLGLILATVLFLIQYTQRRIVQPLNTLVRASQQIQRRDFDVVLPPTRSNELGVLSNSFSSMASELKNLYADLESKIESKTQKLTKANLSLNVLYKCSTLLSSSQLTRTIFENILETSLNAGGMTALKLDVHHPNESHWGVSVGDAKETAWHTLPLLHDNEVLGSLDWQGDNTLVDSALLESIAAILARGVRYKHAQKQAMHLAVMEERATLARELHDSIAQSLSYLKIQTSILKRHLKNANAPDCEPIADDISEQLRVTYDQLRELLTAFRLSLSNSDFRLALEEMISTLQGQTTASINVSSSIDTVSMTVEYQMHVLQIIREACVNAIKHANATTITVQCRQMGQRVYVEISDNGIGFDLQEEKPNHYGLQIMQERSKMLCGDIEFLSAPAQGCRVLLSFNQI</sequence>
<evidence type="ECO:0000256" key="16">
    <source>
        <dbReference type="SAM" id="Phobius"/>
    </source>
</evidence>
<evidence type="ECO:0000313" key="20">
    <source>
        <dbReference type="Proteomes" id="UP001149400"/>
    </source>
</evidence>
<evidence type="ECO:0000256" key="11">
    <source>
        <dbReference type="ARBA" id="ARBA00022989"/>
    </source>
</evidence>
<dbReference type="Pfam" id="PF13675">
    <property type="entry name" value="PilJ"/>
    <property type="match status" value="1"/>
</dbReference>
<dbReference type="InterPro" id="IPR016380">
    <property type="entry name" value="Sig_transdc_His_kin_NarX/NarQ"/>
</dbReference>
<dbReference type="InterPro" id="IPR029095">
    <property type="entry name" value="NarX-like_N"/>
</dbReference>
<evidence type="ECO:0000256" key="2">
    <source>
        <dbReference type="ARBA" id="ARBA00004429"/>
    </source>
</evidence>
<keyword evidence="5" id="KW-0597">Phosphoprotein</keyword>
<dbReference type="InterPro" id="IPR003660">
    <property type="entry name" value="HAMP_dom"/>
</dbReference>
<dbReference type="Gene3D" id="1.20.120.960">
    <property type="entry name" value="Histidine kinase NarX, sensor domain"/>
    <property type="match status" value="1"/>
</dbReference>
<evidence type="ECO:0000259" key="18">
    <source>
        <dbReference type="PROSITE" id="PS50885"/>
    </source>
</evidence>
<evidence type="ECO:0000256" key="6">
    <source>
        <dbReference type="ARBA" id="ARBA00022679"/>
    </source>
</evidence>
<dbReference type="Gene3D" id="3.30.565.10">
    <property type="entry name" value="Histidine kinase-like ATPase, C-terminal domain"/>
    <property type="match status" value="1"/>
</dbReference>